<dbReference type="CDD" id="cd05252">
    <property type="entry name" value="CDP_GD_SDR_e"/>
    <property type="match status" value="1"/>
</dbReference>
<keyword evidence="2" id="KW-0456">Lyase</keyword>
<reference evidence="2" key="1">
    <citation type="submission" date="2019-12" db="EMBL/GenBank/DDBJ databases">
        <title>Ruegeria JWLKs population differentiation of coral mucus and skeleton niches.</title>
        <authorList>
            <person name="Luo D."/>
        </authorList>
    </citation>
    <scope>NUCLEOTIDE SEQUENCE</scope>
    <source>
        <strain evidence="2">HKCCD6181</strain>
    </source>
</reference>
<name>A0AA91BVM9_9RHOB</name>
<evidence type="ECO:0000259" key="1">
    <source>
        <dbReference type="Pfam" id="PF16363"/>
    </source>
</evidence>
<dbReference type="Gene3D" id="3.90.25.10">
    <property type="entry name" value="UDP-galactose 4-epimerase, domain 1"/>
    <property type="match status" value="1"/>
</dbReference>
<dbReference type="InterPro" id="IPR013445">
    <property type="entry name" value="CDP_4_6_deHydtase"/>
</dbReference>
<organism evidence="2 3">
    <name type="scientific">Ruegeria atlantica</name>
    <dbReference type="NCBI Taxonomy" id="81569"/>
    <lineage>
        <taxon>Bacteria</taxon>
        <taxon>Pseudomonadati</taxon>
        <taxon>Pseudomonadota</taxon>
        <taxon>Alphaproteobacteria</taxon>
        <taxon>Rhodobacterales</taxon>
        <taxon>Roseobacteraceae</taxon>
        <taxon>Ruegeria</taxon>
    </lineage>
</organism>
<dbReference type="PANTHER" id="PTHR43000">
    <property type="entry name" value="DTDP-D-GLUCOSE 4,6-DEHYDRATASE-RELATED"/>
    <property type="match status" value="1"/>
</dbReference>
<evidence type="ECO:0000313" key="2">
    <source>
        <dbReference type="EMBL" id="NOE20698.1"/>
    </source>
</evidence>
<feature type="domain" description="NAD(P)-binding" evidence="1">
    <location>
        <begin position="12"/>
        <end position="322"/>
    </location>
</feature>
<proteinExistence type="predicted"/>
<dbReference type="EMBL" id="WVRA01000012">
    <property type="protein sequence ID" value="NOE20698.1"/>
    <property type="molecule type" value="Genomic_DNA"/>
</dbReference>
<dbReference type="InterPro" id="IPR016040">
    <property type="entry name" value="NAD(P)-bd_dom"/>
</dbReference>
<comment type="caution">
    <text evidence="2">The sequence shown here is derived from an EMBL/GenBank/DDBJ whole genome shotgun (WGS) entry which is preliminary data.</text>
</comment>
<evidence type="ECO:0000313" key="3">
    <source>
        <dbReference type="Proteomes" id="UP000597886"/>
    </source>
</evidence>
<dbReference type="AlphaFoldDB" id="A0AA91BVM9"/>
<dbReference type="InterPro" id="IPR036291">
    <property type="entry name" value="NAD(P)-bd_dom_sf"/>
</dbReference>
<dbReference type="EC" id="4.2.1.45" evidence="2"/>
<protein>
    <submittedName>
        <fullName evidence="2">CDP-glucose 4,6-dehydratase</fullName>
        <ecNumber evidence="2">4.2.1.45</ecNumber>
    </submittedName>
</protein>
<sequence length="356" mass="39043">MSASAFSGRRVLVTGHTGFKGAWLAAWLSEAGAEVTGYALAPETKPNLWTLLNQSKIRSVIGDLNDRAALDRIIAETDPEFVFHLAAQSLVRRSYRTPVETFATNVLGTVQLLDALRAAPNLRAVVVATSDKAYENVEQVWGYRETDPMGGHDPYSASKGATEIAVAAMRRSYYASDAHPTRIASARAGNVIGGGDWAEDRLVPDIVRGCLSDEGRVVLRYPGAIRPWQHVLEPLRGYMMLAQKLEQDAAFAVGWNFGPERDDERPVLDVAQAVIKALGQGRIDIDTPADTPHEATMLRLDVSQARALLGWRPVLSFDDTVRLTADWYAGWARSTPATELCHAQIAEFETLSMRQV</sequence>
<dbReference type="GO" id="GO:0047733">
    <property type="term" value="F:CDP-glucose 4,6-dehydratase activity"/>
    <property type="evidence" value="ECO:0007669"/>
    <property type="project" value="UniProtKB-EC"/>
</dbReference>
<accession>A0AA91BVM9</accession>
<dbReference type="Proteomes" id="UP000597886">
    <property type="component" value="Unassembled WGS sequence"/>
</dbReference>
<dbReference type="RefSeq" id="WP_171331818.1">
    <property type="nucleotide sequence ID" value="NZ_WVRA01000012.1"/>
</dbReference>
<dbReference type="Pfam" id="PF16363">
    <property type="entry name" value="GDP_Man_Dehyd"/>
    <property type="match status" value="1"/>
</dbReference>
<gene>
    <name evidence="2" type="primary">rfbG</name>
    <name evidence="2" type="ORF">GS634_21420</name>
</gene>
<dbReference type="NCBIfam" id="TIGR02622">
    <property type="entry name" value="CDP_4_6_dhtase"/>
    <property type="match status" value="1"/>
</dbReference>
<dbReference type="SUPFAM" id="SSF51735">
    <property type="entry name" value="NAD(P)-binding Rossmann-fold domains"/>
    <property type="match status" value="1"/>
</dbReference>
<dbReference type="Gene3D" id="3.40.50.720">
    <property type="entry name" value="NAD(P)-binding Rossmann-like Domain"/>
    <property type="match status" value="1"/>
</dbReference>